<dbReference type="Proteomes" id="UP001501302">
    <property type="component" value="Unassembled WGS sequence"/>
</dbReference>
<dbReference type="InterPro" id="IPR013211">
    <property type="entry name" value="LVIVD"/>
</dbReference>
<dbReference type="PANTHER" id="PTHR38787:SF3">
    <property type="entry name" value="REGULATORY P DOMAIN-CONTAINING PROTEIN"/>
    <property type="match status" value="1"/>
</dbReference>
<gene>
    <name evidence="3" type="ORF">GCM10023314_17210</name>
</gene>
<evidence type="ECO:0000256" key="2">
    <source>
        <dbReference type="SAM" id="MobiDB-lite"/>
    </source>
</evidence>
<feature type="region of interest" description="Disordered" evidence="2">
    <location>
        <begin position="30"/>
        <end position="103"/>
    </location>
</feature>
<dbReference type="PANTHER" id="PTHR38787">
    <property type="entry name" value="REGULATORY P DOMAIN-CONTAINING PROTEIN"/>
    <property type="match status" value="1"/>
</dbReference>
<comment type="caution">
    <text evidence="3">The sequence shown here is derived from an EMBL/GenBank/DDBJ whole genome shotgun (WGS) entry which is preliminary data.</text>
</comment>
<sequence length="517" mass="55907">MTCLNKSIILKFFILGCFVIQSCSSIDSADSDSDGIADSSDNCPTFANPNQEDEDNDGIGDVCDIDGDNDGVLDSLDNCPTQANPNQEDNDNDGVGDICDDDDDNDGVLDTNDNCPLTINPNQADDDNDGLGDICDGDYDDITTPLAVCNNGFANNFPCSDYDLMAQIPLSTFGASAGNDSWGWVDPTTGKEYAIMCLNNGVTFIDITDTSSPIYLGKLPTASINSPWRDVKVYNNYAFIVADRATTHGIQIFDLTRLRNVTNTPETFTADARYTGFGSAHNIVINEATGYAYAVGTSRTGTFAGGPLFINIQNPLSSIDSGGFTGYAHDAQAVTYKGPDVDHIGKEILIGSNETEIVIVDVTDKANPIELSTISYNNVGYTHQGWFTEDMKYFILGDELDEVNIGTNTRTIIFDFTDLDSPKYHMDYLGASGAIDHNGYVKGDSYFQASYTAGMRILDISNIAGKSISEIGFFDTYPDNNGTSFNGAWTVYPYFPSGNIIISDINRGLFVVRKSGT</sequence>
<evidence type="ECO:0000313" key="4">
    <source>
        <dbReference type="Proteomes" id="UP001501302"/>
    </source>
</evidence>
<dbReference type="Gene3D" id="4.10.1080.10">
    <property type="entry name" value="TSP type-3 repeat"/>
    <property type="match status" value="1"/>
</dbReference>
<organism evidence="3 4">
    <name type="scientific">Algibacter agarivorans</name>
    <dbReference type="NCBI Taxonomy" id="1109741"/>
    <lineage>
        <taxon>Bacteria</taxon>
        <taxon>Pseudomonadati</taxon>
        <taxon>Bacteroidota</taxon>
        <taxon>Flavobacteriia</taxon>
        <taxon>Flavobacteriales</taxon>
        <taxon>Flavobacteriaceae</taxon>
        <taxon>Algibacter</taxon>
    </lineage>
</organism>
<feature type="compositionally biased region" description="Polar residues" evidence="2">
    <location>
        <begin position="78"/>
        <end position="87"/>
    </location>
</feature>
<protein>
    <recommendedName>
        <fullName evidence="5">Choice-of-anchor B domain-containing protein</fullName>
    </recommendedName>
</protein>
<name>A0ABP9GM96_9FLAO</name>
<keyword evidence="4" id="KW-1185">Reference proteome</keyword>
<dbReference type="Pfam" id="PF02412">
    <property type="entry name" value="TSP_3"/>
    <property type="match status" value="3"/>
</dbReference>
<dbReference type="SUPFAM" id="SSF103647">
    <property type="entry name" value="TSP type-3 repeat"/>
    <property type="match status" value="1"/>
</dbReference>
<evidence type="ECO:0000313" key="3">
    <source>
        <dbReference type="EMBL" id="GAA4944750.1"/>
    </source>
</evidence>
<dbReference type="InterPro" id="IPR017897">
    <property type="entry name" value="Thrombospondin_3_rpt"/>
</dbReference>
<dbReference type="InterPro" id="IPR003367">
    <property type="entry name" value="Thrombospondin_3-like_rpt"/>
</dbReference>
<reference evidence="4" key="1">
    <citation type="journal article" date="2019" name="Int. J. Syst. Evol. Microbiol.">
        <title>The Global Catalogue of Microorganisms (GCM) 10K type strain sequencing project: providing services to taxonomists for standard genome sequencing and annotation.</title>
        <authorList>
            <consortium name="The Broad Institute Genomics Platform"/>
            <consortium name="The Broad Institute Genome Sequencing Center for Infectious Disease"/>
            <person name="Wu L."/>
            <person name="Ma J."/>
        </authorList>
    </citation>
    <scope>NUCLEOTIDE SEQUENCE [LARGE SCALE GENOMIC DNA]</scope>
    <source>
        <strain evidence="4">JCM 18285</strain>
    </source>
</reference>
<feature type="compositionally biased region" description="Acidic residues" evidence="2">
    <location>
        <begin position="88"/>
        <end position="103"/>
    </location>
</feature>
<dbReference type="NCBIfam" id="TIGR04312">
    <property type="entry name" value="choice_anch_B"/>
    <property type="match status" value="1"/>
</dbReference>
<evidence type="ECO:0008006" key="5">
    <source>
        <dbReference type="Google" id="ProtNLM"/>
    </source>
</evidence>
<dbReference type="PROSITE" id="PS51257">
    <property type="entry name" value="PROKAR_LIPOPROTEIN"/>
    <property type="match status" value="1"/>
</dbReference>
<dbReference type="RefSeq" id="WP_345191497.1">
    <property type="nucleotide sequence ID" value="NZ_BAABJJ010000027.1"/>
</dbReference>
<dbReference type="InterPro" id="IPR027589">
    <property type="entry name" value="Choice_anch_B"/>
</dbReference>
<dbReference type="PROSITE" id="PS51234">
    <property type="entry name" value="TSP3"/>
    <property type="match status" value="2"/>
</dbReference>
<dbReference type="Pfam" id="PF08309">
    <property type="entry name" value="LVIVD"/>
    <property type="match status" value="2"/>
</dbReference>
<dbReference type="InterPro" id="IPR028974">
    <property type="entry name" value="TSP_type-3_rpt"/>
</dbReference>
<evidence type="ECO:0000256" key="1">
    <source>
        <dbReference type="ARBA" id="ARBA00022729"/>
    </source>
</evidence>
<proteinExistence type="predicted"/>
<accession>A0ABP9GM96</accession>
<dbReference type="EMBL" id="BAABJJ010000027">
    <property type="protein sequence ID" value="GAA4944750.1"/>
    <property type="molecule type" value="Genomic_DNA"/>
</dbReference>
<keyword evidence="1" id="KW-0732">Signal</keyword>
<feature type="compositionally biased region" description="Acidic residues" evidence="2">
    <location>
        <begin position="51"/>
        <end position="71"/>
    </location>
</feature>